<evidence type="ECO:0000259" key="5">
    <source>
        <dbReference type="Pfam" id="PF00149"/>
    </source>
</evidence>
<feature type="transmembrane region" description="Helical" evidence="4">
    <location>
        <begin position="45"/>
        <end position="64"/>
    </location>
</feature>
<name>A0A3M0I3V8_9ACTN</name>
<dbReference type="Gene3D" id="3.60.21.10">
    <property type="match status" value="1"/>
</dbReference>
<dbReference type="SUPFAM" id="SSF56300">
    <property type="entry name" value="Metallo-dependent phosphatases"/>
    <property type="match status" value="1"/>
</dbReference>
<keyword evidence="7" id="KW-1185">Reference proteome</keyword>
<protein>
    <recommendedName>
        <fullName evidence="5">Calcineurin-like phosphoesterase domain-containing protein</fullName>
    </recommendedName>
</protein>
<evidence type="ECO:0000256" key="1">
    <source>
        <dbReference type="ARBA" id="ARBA00022723"/>
    </source>
</evidence>
<feature type="transmembrane region" description="Helical" evidence="4">
    <location>
        <begin position="76"/>
        <end position="97"/>
    </location>
</feature>
<dbReference type="CDD" id="cd07385">
    <property type="entry name" value="MPP_YkuE_C"/>
    <property type="match status" value="1"/>
</dbReference>
<dbReference type="GO" id="GO:0008758">
    <property type="term" value="F:UDP-2,3-diacylglucosamine hydrolase activity"/>
    <property type="evidence" value="ECO:0007669"/>
    <property type="project" value="TreeGrafter"/>
</dbReference>
<dbReference type="Pfam" id="PF00149">
    <property type="entry name" value="Metallophos"/>
    <property type="match status" value="1"/>
</dbReference>
<dbReference type="InterPro" id="IPR029052">
    <property type="entry name" value="Metallo-depent_PP-like"/>
</dbReference>
<dbReference type="PANTHER" id="PTHR31302:SF31">
    <property type="entry name" value="PHOSPHODIESTERASE YAEI"/>
    <property type="match status" value="1"/>
</dbReference>
<evidence type="ECO:0000313" key="6">
    <source>
        <dbReference type="EMBL" id="RMB83454.1"/>
    </source>
</evidence>
<dbReference type="InterPro" id="IPR004843">
    <property type="entry name" value="Calcineurin-like_PHP"/>
</dbReference>
<dbReference type="GO" id="GO:0009245">
    <property type="term" value="P:lipid A biosynthetic process"/>
    <property type="evidence" value="ECO:0007669"/>
    <property type="project" value="TreeGrafter"/>
</dbReference>
<dbReference type="AlphaFoldDB" id="A0A3M0I3V8"/>
<reference evidence="6 7" key="1">
    <citation type="submission" date="2017-11" db="EMBL/GenBank/DDBJ databases">
        <title>Draft genome of actinobacteria isolated from guarana (Paullinia cupana (Mart.) Ducke.</title>
        <authorList>
            <person name="Siqueira K.A."/>
            <person name="Liotti R.G."/>
            <person name="Mendes T.A.O."/>
            <person name="Soares M.A."/>
        </authorList>
    </citation>
    <scope>NUCLEOTIDE SEQUENCE [LARGE SCALE GENOMIC DNA]</scope>
    <source>
        <strain evidence="6 7">193</strain>
    </source>
</reference>
<comment type="caution">
    <text evidence="6">The sequence shown here is derived from an EMBL/GenBank/DDBJ whole genome shotgun (WGS) entry which is preliminary data.</text>
</comment>
<keyword evidence="2" id="KW-0378">Hydrolase</keyword>
<evidence type="ECO:0000313" key="7">
    <source>
        <dbReference type="Proteomes" id="UP000270471"/>
    </source>
</evidence>
<evidence type="ECO:0000256" key="2">
    <source>
        <dbReference type="ARBA" id="ARBA00022801"/>
    </source>
</evidence>
<dbReference type="PANTHER" id="PTHR31302">
    <property type="entry name" value="TRANSMEMBRANE PROTEIN WITH METALLOPHOSPHOESTERASE DOMAIN-RELATED"/>
    <property type="match status" value="1"/>
</dbReference>
<evidence type="ECO:0000256" key="3">
    <source>
        <dbReference type="SAM" id="MobiDB-lite"/>
    </source>
</evidence>
<feature type="region of interest" description="Disordered" evidence="3">
    <location>
        <begin position="106"/>
        <end position="150"/>
    </location>
</feature>
<gene>
    <name evidence="6" type="ORF">CTZ28_24190</name>
</gene>
<accession>A0A3M0I3V8</accession>
<dbReference type="GO" id="GO:0046872">
    <property type="term" value="F:metal ion binding"/>
    <property type="evidence" value="ECO:0007669"/>
    <property type="project" value="UniProtKB-KW"/>
</dbReference>
<keyword evidence="4" id="KW-0472">Membrane</keyword>
<feature type="compositionally biased region" description="Low complexity" evidence="3">
    <location>
        <begin position="106"/>
        <end position="124"/>
    </location>
</feature>
<dbReference type="Proteomes" id="UP000270471">
    <property type="component" value="Unassembled WGS sequence"/>
</dbReference>
<keyword evidence="1" id="KW-0479">Metal-binding</keyword>
<organism evidence="6 7">
    <name type="scientific">Streptomyces shenzhenensis</name>
    <dbReference type="NCBI Taxonomy" id="943815"/>
    <lineage>
        <taxon>Bacteria</taxon>
        <taxon>Bacillati</taxon>
        <taxon>Actinomycetota</taxon>
        <taxon>Actinomycetes</taxon>
        <taxon>Kitasatosporales</taxon>
        <taxon>Streptomycetaceae</taxon>
        <taxon>Streptomyces</taxon>
    </lineage>
</organism>
<dbReference type="InterPro" id="IPR051158">
    <property type="entry name" value="Metallophosphoesterase_sf"/>
</dbReference>
<evidence type="ECO:0000256" key="4">
    <source>
        <dbReference type="SAM" id="Phobius"/>
    </source>
</evidence>
<sequence>MSSLAQEAAVVGTSIVVAAAAHRYLYVRLVKGVTASPRLRRAGQITAVVLTVLVPAGVLAAQYADPTRIAWLVRPVFAWVACAAYLLLVLAVLEVPLRLTARSLGRSGRATSSSPAPAPDAVVAHRPRPGPDTTAAETAETVPGPDTPSTVDRRLVLARSVALLATATATATTGYGFHRGLGPADIKTVRVNLRRLHPSLDGMRITMASDLHIGPFFGRAHTARNVRAINSTSPDLVAIVGDLSDGSAEDLAGHAEPLARLRSTHGTFFVTGNHDYRHDVDAWIDALAGFEVTTLRNTRTLIVHRGGALDLAGVTDIEGERDHDAPDYDKALTGRDRSHPVILLAHQPVQVHEAARRGVDLQLSGHTHGGGFFPGNLLVPLTQPVTAGLATFDTTQLYVSRGVGASLPPIRVGAPPDITVIELRST</sequence>
<dbReference type="EMBL" id="PENI01000016">
    <property type="protein sequence ID" value="RMB83454.1"/>
    <property type="molecule type" value="Genomic_DNA"/>
</dbReference>
<dbReference type="GO" id="GO:0016020">
    <property type="term" value="C:membrane"/>
    <property type="evidence" value="ECO:0007669"/>
    <property type="project" value="GOC"/>
</dbReference>
<feature type="domain" description="Calcineurin-like phosphoesterase" evidence="5">
    <location>
        <begin position="203"/>
        <end position="369"/>
    </location>
</feature>
<proteinExistence type="predicted"/>
<dbReference type="OrthoDB" id="9780884at2"/>
<feature type="transmembrane region" description="Helical" evidence="4">
    <location>
        <begin position="6"/>
        <end position="25"/>
    </location>
</feature>
<keyword evidence="4" id="KW-1133">Transmembrane helix</keyword>
<keyword evidence="4" id="KW-0812">Transmembrane</keyword>
<dbReference type="RefSeq" id="WP_121891809.1">
    <property type="nucleotide sequence ID" value="NZ_PENI01000016.1"/>
</dbReference>